<dbReference type="Proteomes" id="UP000093000">
    <property type="component" value="Unassembled WGS sequence"/>
</dbReference>
<reference evidence="2 3" key="1">
    <citation type="submission" date="2016-03" db="EMBL/GenBank/DDBJ databases">
        <title>Choanephora cucurbitarum.</title>
        <authorList>
            <person name="Min B."/>
            <person name="Park H."/>
            <person name="Park J.-H."/>
            <person name="Shin H.-D."/>
            <person name="Choi I.-G."/>
        </authorList>
    </citation>
    <scope>NUCLEOTIDE SEQUENCE [LARGE SCALE GENOMIC DNA]</scope>
    <source>
        <strain evidence="2 3">KUS-F28377</strain>
    </source>
</reference>
<organism evidence="2 3">
    <name type="scientific">Choanephora cucurbitarum</name>
    <dbReference type="NCBI Taxonomy" id="101091"/>
    <lineage>
        <taxon>Eukaryota</taxon>
        <taxon>Fungi</taxon>
        <taxon>Fungi incertae sedis</taxon>
        <taxon>Mucoromycota</taxon>
        <taxon>Mucoromycotina</taxon>
        <taxon>Mucoromycetes</taxon>
        <taxon>Mucorales</taxon>
        <taxon>Mucorineae</taxon>
        <taxon>Choanephoraceae</taxon>
        <taxon>Choanephoroideae</taxon>
        <taxon>Choanephora</taxon>
    </lineage>
</organism>
<dbReference type="STRING" id="101091.A0A1C7MV29"/>
<evidence type="ECO:0000259" key="1">
    <source>
        <dbReference type="PROSITE" id="PS50994"/>
    </source>
</evidence>
<gene>
    <name evidence="2" type="ORF">A0J61_11665</name>
</gene>
<dbReference type="Gene3D" id="3.30.420.10">
    <property type="entry name" value="Ribonuclease H-like superfamily/Ribonuclease H"/>
    <property type="match status" value="1"/>
</dbReference>
<dbReference type="InterPro" id="IPR036397">
    <property type="entry name" value="RNaseH_sf"/>
</dbReference>
<dbReference type="GO" id="GO:0015074">
    <property type="term" value="P:DNA integration"/>
    <property type="evidence" value="ECO:0007669"/>
    <property type="project" value="InterPro"/>
</dbReference>
<dbReference type="SUPFAM" id="SSF53098">
    <property type="entry name" value="Ribonuclease H-like"/>
    <property type="match status" value="1"/>
</dbReference>
<dbReference type="InterPro" id="IPR012337">
    <property type="entry name" value="RNaseH-like_sf"/>
</dbReference>
<dbReference type="InterPro" id="IPR050951">
    <property type="entry name" value="Retrovirus_Pol_polyprotein"/>
</dbReference>
<comment type="caution">
    <text evidence="2">The sequence shown here is derived from an EMBL/GenBank/DDBJ whole genome shotgun (WGS) entry which is preliminary data.</text>
</comment>
<dbReference type="GO" id="GO:0005634">
    <property type="term" value="C:nucleus"/>
    <property type="evidence" value="ECO:0007669"/>
    <property type="project" value="UniProtKB-ARBA"/>
</dbReference>
<dbReference type="PROSITE" id="PS50994">
    <property type="entry name" value="INTEGRASE"/>
    <property type="match status" value="1"/>
</dbReference>
<dbReference type="InParanoid" id="A0A1C7MV29"/>
<dbReference type="PANTHER" id="PTHR37984">
    <property type="entry name" value="PROTEIN CBG26694"/>
    <property type="match status" value="1"/>
</dbReference>
<dbReference type="GO" id="GO:0003676">
    <property type="term" value="F:nucleic acid binding"/>
    <property type="evidence" value="ECO:0007669"/>
    <property type="project" value="InterPro"/>
</dbReference>
<accession>A0A1C7MV29</accession>
<feature type="non-terminal residue" evidence="2">
    <location>
        <position position="324"/>
    </location>
</feature>
<keyword evidence="3" id="KW-1185">Reference proteome</keyword>
<evidence type="ECO:0000313" key="2">
    <source>
        <dbReference type="EMBL" id="OBZ80286.1"/>
    </source>
</evidence>
<sequence>MHPLKIPTAFDRWHLDFLDLPVTVKGNRWLLVELPVASKEAVADFIYEEIVMRFGVPSEIVTDRGDNFTSGLVDAYLKKVGVNHKLTSAYHPQSNGKVERFNGVIKQMLRKYTNGALHRWDDFVNAALWACCVRVHTTTGYSPFYLTEEREPRLPGDVVQPYIDDATFNDPRTVADHTARELAQLGQHRAAAEFRLKAMAEKDKEKWDGAVKKLSFEPGDLVMLTHEERFGLEPKFKGPYIVVEAYPDYGTYRLQTIAGEPLKSLVHVDRMKPAKGDKPDAPWYDLTFAHRAYNEAMKEALVTPDGFFDKLSNEQATQKLVDDF</sequence>
<feature type="domain" description="Integrase catalytic" evidence="1">
    <location>
        <begin position="1"/>
        <end position="151"/>
    </location>
</feature>
<dbReference type="AlphaFoldDB" id="A0A1C7MV29"/>
<dbReference type="PANTHER" id="PTHR37984:SF5">
    <property type="entry name" value="PROTEIN NYNRIN-LIKE"/>
    <property type="match status" value="1"/>
</dbReference>
<proteinExistence type="predicted"/>
<dbReference type="EMBL" id="LUGH01002315">
    <property type="protein sequence ID" value="OBZ80286.1"/>
    <property type="molecule type" value="Genomic_DNA"/>
</dbReference>
<name>A0A1C7MV29_9FUNG</name>
<dbReference type="OrthoDB" id="2273864at2759"/>
<protein>
    <recommendedName>
        <fullName evidence="1">Integrase catalytic domain-containing protein</fullName>
    </recommendedName>
</protein>
<evidence type="ECO:0000313" key="3">
    <source>
        <dbReference type="Proteomes" id="UP000093000"/>
    </source>
</evidence>
<dbReference type="InterPro" id="IPR001584">
    <property type="entry name" value="Integrase_cat-core"/>
</dbReference>